<proteinExistence type="predicted"/>
<comment type="caution">
    <text evidence="1">The sequence shown here is derived from an EMBL/GenBank/DDBJ whole genome shotgun (WGS) entry which is preliminary data.</text>
</comment>
<dbReference type="Proteomes" id="UP001153076">
    <property type="component" value="Unassembled WGS sequence"/>
</dbReference>
<dbReference type="PANTHER" id="PTHR34222:SF97">
    <property type="entry name" value="CATALYTIC REGION, PUTATIVE-RELATED"/>
    <property type="match status" value="1"/>
</dbReference>
<protein>
    <recommendedName>
        <fullName evidence="3">Retrotransposon gag domain-containing protein</fullName>
    </recommendedName>
</protein>
<dbReference type="EMBL" id="JAKOGI010001523">
    <property type="protein sequence ID" value="KAJ8425185.1"/>
    <property type="molecule type" value="Genomic_DNA"/>
</dbReference>
<dbReference type="AlphaFoldDB" id="A0A9Q1GR80"/>
<name>A0A9Q1GR80_9CARY</name>
<keyword evidence="2" id="KW-1185">Reference proteome</keyword>
<dbReference type="PANTHER" id="PTHR34222">
    <property type="entry name" value="GAG_PRE-INTEGRS DOMAIN-CONTAINING PROTEIN"/>
    <property type="match status" value="1"/>
</dbReference>
<sequence>MADTQHGIRAMESSSIDERQVWIQLEKRFCLSNGSRKYSLNKEVYAMKQDRISMSEYYTKMKCIWEELDSMIELPQEKCWQLIGYPSWHPRSKKFPQKKVNKEGSKNQKFNKFKVGNEKRIAAQVESADSRSGGSVTLTQQQIEQLLKLLPQQSKQGEDKKRFIVNI</sequence>
<evidence type="ECO:0000313" key="1">
    <source>
        <dbReference type="EMBL" id="KAJ8425185.1"/>
    </source>
</evidence>
<dbReference type="OrthoDB" id="5544992at2759"/>
<evidence type="ECO:0008006" key="3">
    <source>
        <dbReference type="Google" id="ProtNLM"/>
    </source>
</evidence>
<reference evidence="1" key="1">
    <citation type="submission" date="2022-04" db="EMBL/GenBank/DDBJ databases">
        <title>Carnegiea gigantea Genome sequencing and assembly v2.</title>
        <authorList>
            <person name="Copetti D."/>
            <person name="Sanderson M.J."/>
            <person name="Burquez A."/>
            <person name="Wojciechowski M.F."/>
        </authorList>
    </citation>
    <scope>NUCLEOTIDE SEQUENCE</scope>
    <source>
        <strain evidence="1">SGP5-SGP5p</strain>
        <tissue evidence="1">Aerial part</tissue>
    </source>
</reference>
<evidence type="ECO:0000313" key="2">
    <source>
        <dbReference type="Proteomes" id="UP001153076"/>
    </source>
</evidence>
<accession>A0A9Q1GR80</accession>
<gene>
    <name evidence="1" type="ORF">Cgig2_004689</name>
</gene>
<organism evidence="1 2">
    <name type="scientific">Carnegiea gigantea</name>
    <dbReference type="NCBI Taxonomy" id="171969"/>
    <lineage>
        <taxon>Eukaryota</taxon>
        <taxon>Viridiplantae</taxon>
        <taxon>Streptophyta</taxon>
        <taxon>Embryophyta</taxon>
        <taxon>Tracheophyta</taxon>
        <taxon>Spermatophyta</taxon>
        <taxon>Magnoliopsida</taxon>
        <taxon>eudicotyledons</taxon>
        <taxon>Gunneridae</taxon>
        <taxon>Pentapetalae</taxon>
        <taxon>Caryophyllales</taxon>
        <taxon>Cactineae</taxon>
        <taxon>Cactaceae</taxon>
        <taxon>Cactoideae</taxon>
        <taxon>Echinocereeae</taxon>
        <taxon>Carnegiea</taxon>
    </lineage>
</organism>